<dbReference type="Gene3D" id="3.90.79.10">
    <property type="entry name" value="Nucleoside Triphosphate Pyrophosphohydrolase"/>
    <property type="match status" value="1"/>
</dbReference>
<evidence type="ECO:0000313" key="2">
    <source>
        <dbReference type="EMBL" id="KKR41873.1"/>
    </source>
</evidence>
<dbReference type="SUPFAM" id="SSF55811">
    <property type="entry name" value="Nudix"/>
    <property type="match status" value="1"/>
</dbReference>
<evidence type="ECO:0000259" key="1">
    <source>
        <dbReference type="PROSITE" id="PS51462"/>
    </source>
</evidence>
<name>A0A0G0QP24_9BACT</name>
<keyword evidence="2" id="KW-0378">Hydrolase</keyword>
<protein>
    <submittedName>
        <fullName evidence="2">NUDIX family hydrolase</fullName>
    </submittedName>
</protein>
<gene>
    <name evidence="2" type="ORF">UT78_C0019G0018</name>
</gene>
<accession>A0A0G0QP24</accession>
<dbReference type="PROSITE" id="PS51462">
    <property type="entry name" value="NUDIX"/>
    <property type="match status" value="1"/>
</dbReference>
<dbReference type="InterPro" id="IPR015797">
    <property type="entry name" value="NUDIX_hydrolase-like_dom_sf"/>
</dbReference>
<proteinExistence type="predicted"/>
<dbReference type="InterPro" id="IPR000086">
    <property type="entry name" value="NUDIX_hydrolase_dom"/>
</dbReference>
<sequence>MLINNNHDNGESELLLCFDESGNIASPQIRSVAHQKPYKIWHAVVNVWVINDQANILCTRRAPHVSGNPRKWQTYVGGHVKSDSNFPETVTRELVEEIGLKVDKNNLKIVEKGRREDFKHVFQSYAVLFNEDLSKLNFSDGEIDEAKWISFQEYQRLKNDKPDDWCNGMNPDQYKNACTALALQK</sequence>
<dbReference type="Proteomes" id="UP000034301">
    <property type="component" value="Unassembled WGS sequence"/>
</dbReference>
<dbReference type="Pfam" id="PF00293">
    <property type="entry name" value="NUDIX"/>
    <property type="match status" value="1"/>
</dbReference>
<comment type="caution">
    <text evidence="2">The sequence shown here is derived from an EMBL/GenBank/DDBJ whole genome shotgun (WGS) entry which is preliminary data.</text>
</comment>
<organism evidence="2 3">
    <name type="scientific">Candidatus Nomurabacteria bacterium GW2011_GWF2_40_12</name>
    <dbReference type="NCBI Taxonomy" id="1618776"/>
    <lineage>
        <taxon>Bacteria</taxon>
        <taxon>Candidatus Nomuraibacteriota</taxon>
    </lineage>
</organism>
<dbReference type="AlphaFoldDB" id="A0A0G0QP24"/>
<feature type="domain" description="Nudix hydrolase" evidence="1">
    <location>
        <begin position="40"/>
        <end position="175"/>
    </location>
</feature>
<dbReference type="EMBL" id="LBYC01000019">
    <property type="protein sequence ID" value="KKR41873.1"/>
    <property type="molecule type" value="Genomic_DNA"/>
</dbReference>
<evidence type="ECO:0000313" key="3">
    <source>
        <dbReference type="Proteomes" id="UP000034301"/>
    </source>
</evidence>
<dbReference type="PANTHER" id="PTHR43736">
    <property type="entry name" value="ADP-RIBOSE PYROPHOSPHATASE"/>
    <property type="match status" value="1"/>
</dbReference>
<dbReference type="PANTHER" id="PTHR43736:SF1">
    <property type="entry name" value="DIHYDRONEOPTERIN TRIPHOSPHATE DIPHOSPHATASE"/>
    <property type="match status" value="1"/>
</dbReference>
<dbReference type="GO" id="GO:0016787">
    <property type="term" value="F:hydrolase activity"/>
    <property type="evidence" value="ECO:0007669"/>
    <property type="project" value="UniProtKB-KW"/>
</dbReference>
<reference evidence="2 3" key="1">
    <citation type="journal article" date="2015" name="Nature">
        <title>rRNA introns, odd ribosomes, and small enigmatic genomes across a large radiation of phyla.</title>
        <authorList>
            <person name="Brown C.T."/>
            <person name="Hug L.A."/>
            <person name="Thomas B.C."/>
            <person name="Sharon I."/>
            <person name="Castelle C.J."/>
            <person name="Singh A."/>
            <person name="Wilkins M.J."/>
            <person name="Williams K.H."/>
            <person name="Banfield J.F."/>
        </authorList>
    </citation>
    <scope>NUCLEOTIDE SEQUENCE [LARGE SCALE GENOMIC DNA]</scope>
</reference>